<feature type="domain" description="Thioredoxin" evidence="4">
    <location>
        <begin position="68"/>
        <end position="216"/>
    </location>
</feature>
<dbReference type="InterPro" id="IPR017937">
    <property type="entry name" value="Thioredoxin_CS"/>
</dbReference>
<dbReference type="PROSITE" id="PS00194">
    <property type="entry name" value="THIOREDOXIN_1"/>
    <property type="match status" value="1"/>
</dbReference>
<dbReference type="OrthoDB" id="9799347at2"/>
<dbReference type="AlphaFoldDB" id="A0A0K6HSM5"/>
<dbReference type="Proteomes" id="UP000183900">
    <property type="component" value="Unassembled WGS sequence"/>
</dbReference>
<evidence type="ECO:0000256" key="3">
    <source>
        <dbReference type="ARBA" id="ARBA00023284"/>
    </source>
</evidence>
<organism evidence="5 6">
    <name type="scientific">Pannonibacter indicus</name>
    <dbReference type="NCBI Taxonomy" id="466044"/>
    <lineage>
        <taxon>Bacteria</taxon>
        <taxon>Pseudomonadati</taxon>
        <taxon>Pseudomonadota</taxon>
        <taxon>Alphaproteobacteria</taxon>
        <taxon>Hyphomicrobiales</taxon>
        <taxon>Stappiaceae</taxon>
        <taxon>Pannonibacter</taxon>
    </lineage>
</organism>
<dbReference type="PANTHER" id="PTHR42852:SF13">
    <property type="entry name" value="PROTEIN DIPZ"/>
    <property type="match status" value="1"/>
</dbReference>
<gene>
    <name evidence="5" type="ORF">Ga0061067_102507</name>
</gene>
<evidence type="ECO:0000256" key="2">
    <source>
        <dbReference type="ARBA" id="ARBA00022748"/>
    </source>
</evidence>
<sequence>MKPTRQTRSGYRRPLVAVAAAGLLSAIAAVYVIGSPGGNTSAGKSCQASLAAASAAKPFARGDVAAFLPAQKPLDLRSLKFKGPNGEDVSIAQFTGKTVLLNLWATWCAPCRKEMPALDRLAQARNGDDFAVVTVNLDRGGPEKPKAFLDEIGVASLTYYSDASNAVFQDLRSKARATGLPATILAGPDGCEIGTMYGPAEWDHEDALQLIDAARAKAPGQTTGQSTGQTAG</sequence>
<dbReference type="InterPro" id="IPR050553">
    <property type="entry name" value="Thioredoxin_ResA/DsbE_sf"/>
</dbReference>
<proteinExistence type="predicted"/>
<dbReference type="PROSITE" id="PS51352">
    <property type="entry name" value="THIOREDOXIN_2"/>
    <property type="match status" value="1"/>
</dbReference>
<accession>A0A0K6HSM5</accession>
<dbReference type="InterPro" id="IPR013766">
    <property type="entry name" value="Thioredoxin_domain"/>
</dbReference>
<dbReference type="CDD" id="cd02966">
    <property type="entry name" value="TlpA_like_family"/>
    <property type="match status" value="1"/>
</dbReference>
<dbReference type="SUPFAM" id="SSF52833">
    <property type="entry name" value="Thioredoxin-like"/>
    <property type="match status" value="1"/>
</dbReference>
<dbReference type="NCBIfam" id="NF047696">
    <property type="entry name" value="ThlDiSintTplARhiz"/>
    <property type="match status" value="1"/>
</dbReference>
<dbReference type="GO" id="GO:0017004">
    <property type="term" value="P:cytochrome complex assembly"/>
    <property type="evidence" value="ECO:0007669"/>
    <property type="project" value="UniProtKB-KW"/>
</dbReference>
<evidence type="ECO:0000313" key="6">
    <source>
        <dbReference type="Proteomes" id="UP000183900"/>
    </source>
</evidence>
<comment type="subcellular location">
    <subcellularLocation>
        <location evidence="1">Cell envelope</location>
    </subcellularLocation>
</comment>
<dbReference type="GO" id="GO:0030313">
    <property type="term" value="C:cell envelope"/>
    <property type="evidence" value="ECO:0007669"/>
    <property type="project" value="UniProtKB-SubCell"/>
</dbReference>
<dbReference type="GO" id="GO:0016853">
    <property type="term" value="F:isomerase activity"/>
    <property type="evidence" value="ECO:0007669"/>
    <property type="project" value="UniProtKB-KW"/>
</dbReference>
<dbReference type="InterPro" id="IPR036249">
    <property type="entry name" value="Thioredoxin-like_sf"/>
</dbReference>
<evidence type="ECO:0000313" key="5">
    <source>
        <dbReference type="EMBL" id="CUA93768.1"/>
    </source>
</evidence>
<dbReference type="PANTHER" id="PTHR42852">
    <property type="entry name" value="THIOL:DISULFIDE INTERCHANGE PROTEIN DSBE"/>
    <property type="match status" value="1"/>
</dbReference>
<protein>
    <submittedName>
        <fullName evidence="5">Thiol-disulfide isomerase or thioredoxin</fullName>
    </submittedName>
</protein>
<keyword evidence="3" id="KW-0676">Redox-active center</keyword>
<dbReference type="GO" id="GO:0015036">
    <property type="term" value="F:disulfide oxidoreductase activity"/>
    <property type="evidence" value="ECO:0007669"/>
    <property type="project" value="UniProtKB-ARBA"/>
</dbReference>
<dbReference type="InterPro" id="IPR013740">
    <property type="entry name" value="Redoxin"/>
</dbReference>
<keyword evidence="2" id="KW-0201">Cytochrome c-type biogenesis</keyword>
<evidence type="ECO:0000259" key="4">
    <source>
        <dbReference type="PROSITE" id="PS51352"/>
    </source>
</evidence>
<dbReference type="Gene3D" id="3.40.30.10">
    <property type="entry name" value="Glutaredoxin"/>
    <property type="match status" value="1"/>
</dbReference>
<name>A0A0K6HSM5_9HYPH</name>
<dbReference type="Pfam" id="PF08534">
    <property type="entry name" value="Redoxin"/>
    <property type="match status" value="1"/>
</dbReference>
<keyword evidence="6" id="KW-1185">Reference proteome</keyword>
<dbReference type="RefSeq" id="WP_055454743.1">
    <property type="nucleotide sequence ID" value="NZ_CYHE01000002.1"/>
</dbReference>
<dbReference type="EMBL" id="CYHE01000002">
    <property type="protein sequence ID" value="CUA93768.1"/>
    <property type="molecule type" value="Genomic_DNA"/>
</dbReference>
<keyword evidence="5" id="KW-0413">Isomerase</keyword>
<reference evidence="6" key="1">
    <citation type="submission" date="2015-08" db="EMBL/GenBank/DDBJ databases">
        <authorList>
            <person name="Varghese N."/>
        </authorList>
    </citation>
    <scope>NUCLEOTIDE SEQUENCE [LARGE SCALE GENOMIC DNA]</scope>
    <source>
        <strain evidence="6">DSM 23407</strain>
    </source>
</reference>
<evidence type="ECO:0000256" key="1">
    <source>
        <dbReference type="ARBA" id="ARBA00004196"/>
    </source>
</evidence>